<evidence type="ECO:0000313" key="4">
    <source>
        <dbReference type="Proteomes" id="UP000221394"/>
    </source>
</evidence>
<evidence type="ECO:0000256" key="1">
    <source>
        <dbReference type="SAM" id="MobiDB-lite"/>
    </source>
</evidence>
<comment type="caution">
    <text evidence="3">The sequence shown here is derived from an EMBL/GenBank/DDBJ whole genome shotgun (WGS) entry which is preliminary data.</text>
</comment>
<gene>
    <name evidence="3" type="ORF">ATL41_1954</name>
</gene>
<accession>A0A2A9EF90</accession>
<dbReference type="AlphaFoldDB" id="A0A2A9EF90"/>
<organism evidence="3 4">
    <name type="scientific">Flavimobilis soli</name>
    <dbReference type="NCBI Taxonomy" id="442709"/>
    <lineage>
        <taxon>Bacteria</taxon>
        <taxon>Bacillati</taxon>
        <taxon>Actinomycetota</taxon>
        <taxon>Actinomycetes</taxon>
        <taxon>Micrococcales</taxon>
        <taxon>Jonesiaceae</taxon>
        <taxon>Flavimobilis</taxon>
    </lineage>
</organism>
<sequence>MAVVVVAGLLGRSLPGLVGDIVGGLLYAVLLYLLLALLAPRWRTATLVMAAAVLGVTVELVQLTGLPARVGDLWAPAHLLLGSTFVPRDLAVAVAGATLAALTDRLTRRGSASSPPRVTAAGAPGEDVEDAQN</sequence>
<keyword evidence="2" id="KW-0812">Transmembrane</keyword>
<reference evidence="3 4" key="1">
    <citation type="submission" date="2017-10" db="EMBL/GenBank/DDBJ databases">
        <title>Sequencing the genomes of 1000 actinobacteria strains.</title>
        <authorList>
            <person name="Klenk H.-P."/>
        </authorList>
    </citation>
    <scope>NUCLEOTIDE SEQUENCE [LARGE SCALE GENOMIC DNA]</scope>
    <source>
        <strain evidence="3 4">DSM 21574</strain>
    </source>
</reference>
<feature type="transmembrane region" description="Helical" evidence="2">
    <location>
        <begin position="17"/>
        <end position="38"/>
    </location>
</feature>
<feature type="transmembrane region" description="Helical" evidence="2">
    <location>
        <begin position="45"/>
        <end position="65"/>
    </location>
</feature>
<keyword evidence="2" id="KW-0472">Membrane</keyword>
<protein>
    <submittedName>
        <fullName evidence="3">Uncharacterized protein DUF2809</fullName>
    </submittedName>
</protein>
<keyword evidence="4" id="KW-1185">Reference proteome</keyword>
<dbReference type="EMBL" id="PDJH01000001">
    <property type="protein sequence ID" value="PFG37201.1"/>
    <property type="molecule type" value="Genomic_DNA"/>
</dbReference>
<name>A0A2A9EF90_9MICO</name>
<feature type="transmembrane region" description="Helical" evidence="2">
    <location>
        <begin position="85"/>
        <end position="103"/>
    </location>
</feature>
<evidence type="ECO:0000313" key="3">
    <source>
        <dbReference type="EMBL" id="PFG37201.1"/>
    </source>
</evidence>
<dbReference type="InterPro" id="IPR021257">
    <property type="entry name" value="DUF2809"/>
</dbReference>
<dbReference type="Pfam" id="PF10990">
    <property type="entry name" value="DUF2809"/>
    <property type="match status" value="1"/>
</dbReference>
<keyword evidence="2" id="KW-1133">Transmembrane helix</keyword>
<evidence type="ECO:0000256" key="2">
    <source>
        <dbReference type="SAM" id="Phobius"/>
    </source>
</evidence>
<dbReference type="Proteomes" id="UP000221394">
    <property type="component" value="Unassembled WGS sequence"/>
</dbReference>
<feature type="region of interest" description="Disordered" evidence="1">
    <location>
        <begin position="107"/>
        <end position="133"/>
    </location>
</feature>
<proteinExistence type="predicted"/>